<dbReference type="EMBL" id="JAEPRB010001487">
    <property type="protein sequence ID" value="KAG2203814.1"/>
    <property type="molecule type" value="Genomic_DNA"/>
</dbReference>
<name>A0A8H7V791_9FUNG</name>
<accession>A0A8H7V791</accession>
<reference evidence="1 2" key="1">
    <citation type="submission" date="2020-12" db="EMBL/GenBank/DDBJ databases">
        <title>Metabolic potential, ecology and presence of endohyphal bacteria is reflected in genomic diversity of Mucoromycotina.</title>
        <authorList>
            <person name="Muszewska A."/>
            <person name="Okrasinska A."/>
            <person name="Steczkiewicz K."/>
            <person name="Drgas O."/>
            <person name="Orlowska M."/>
            <person name="Perlinska-Lenart U."/>
            <person name="Aleksandrzak-Piekarczyk T."/>
            <person name="Szatraj K."/>
            <person name="Zielenkiewicz U."/>
            <person name="Pilsyk S."/>
            <person name="Malc E."/>
            <person name="Mieczkowski P."/>
            <person name="Kruszewska J.S."/>
            <person name="Biernat P."/>
            <person name="Pawlowska J."/>
        </authorList>
    </citation>
    <scope>NUCLEOTIDE SEQUENCE [LARGE SCALE GENOMIC DNA]</scope>
    <source>
        <strain evidence="1 2">CBS 142.35</strain>
    </source>
</reference>
<dbReference type="Proteomes" id="UP000646827">
    <property type="component" value="Unassembled WGS sequence"/>
</dbReference>
<sequence length="150" mass="17742">MDFNIAFYHEDGRGNIYDCEGNDATTYDEAPSFRLKKLTDLKKLIRNNTYAELHPVEVVDVDMKEAAAKKERETEYNLYSEKDRLLYLYFDFEKGMKHKQAAEAANVNQHTARKWKQKYLQNPEEYVPHKLTNLVSSRHNLKFSAKKSWD</sequence>
<organism evidence="1 2">
    <name type="scientific">Circinella minor</name>
    <dbReference type="NCBI Taxonomy" id="1195481"/>
    <lineage>
        <taxon>Eukaryota</taxon>
        <taxon>Fungi</taxon>
        <taxon>Fungi incertae sedis</taxon>
        <taxon>Mucoromycota</taxon>
        <taxon>Mucoromycotina</taxon>
        <taxon>Mucoromycetes</taxon>
        <taxon>Mucorales</taxon>
        <taxon>Lichtheimiaceae</taxon>
        <taxon>Circinella</taxon>
    </lineage>
</organism>
<proteinExistence type="predicted"/>
<comment type="caution">
    <text evidence="1">The sequence shown here is derived from an EMBL/GenBank/DDBJ whole genome shotgun (WGS) entry which is preliminary data.</text>
</comment>
<dbReference type="AlphaFoldDB" id="A0A8H7V791"/>
<gene>
    <name evidence="1" type="ORF">INT45_009327</name>
</gene>
<evidence type="ECO:0000313" key="1">
    <source>
        <dbReference type="EMBL" id="KAG2203814.1"/>
    </source>
</evidence>
<protein>
    <submittedName>
        <fullName evidence="1">Uncharacterized protein</fullName>
    </submittedName>
</protein>
<keyword evidence="2" id="KW-1185">Reference proteome</keyword>
<dbReference type="OrthoDB" id="2270846at2759"/>
<evidence type="ECO:0000313" key="2">
    <source>
        <dbReference type="Proteomes" id="UP000646827"/>
    </source>
</evidence>